<evidence type="ECO:0000259" key="2">
    <source>
        <dbReference type="Pfam" id="PF23112"/>
    </source>
</evidence>
<keyword evidence="4" id="KW-1185">Reference proteome</keyword>
<evidence type="ECO:0000313" key="3">
    <source>
        <dbReference type="EMBL" id="EFJ35539.1"/>
    </source>
</evidence>
<dbReference type="Gramene" id="EFJ35539">
    <property type="protein sequence ID" value="EFJ35539"/>
    <property type="gene ID" value="SELMODRAFT_405002"/>
</dbReference>
<dbReference type="InParanoid" id="D8QY29"/>
<feature type="compositionally biased region" description="Low complexity" evidence="1">
    <location>
        <begin position="32"/>
        <end position="45"/>
    </location>
</feature>
<dbReference type="EMBL" id="GL377568">
    <property type="protein sequence ID" value="EFJ35539.1"/>
    <property type="molecule type" value="Genomic_DNA"/>
</dbReference>
<dbReference type="Pfam" id="PF23112">
    <property type="entry name" value="PUB62-63_C"/>
    <property type="match status" value="1"/>
</dbReference>
<sequence>MSVGESGGASDGSDDYEEEEEELVDQHPRRGAAVAAAAAAYESAATGSSNHRRMPQLQASASVSQSTPAANAAGISNNGASTKDGGDALNNYYTSLLTGGSCIRGHHQNEILQTAEQSLKQILSDPFSGELMDDAVIFPCGHTFGSGGIQKIQETVKLVPDLPSAYSYCRWIHKLGYKMQNNSLVIFFQGMTEVFRSLGSCPKEQQRSGEEIRWHLTLLLQDGDQSVDAGRPKGVQFPYVVSDKVLIKGNKRTPERFVGKQAIITTQCLNGWYLVKTLDNNESVRLQYRSLQKIEDDTNNWHQDPVAGDFHSVEISAQTLEIS</sequence>
<dbReference type="KEGG" id="smo:SELMODRAFT_405002"/>
<feature type="region of interest" description="Disordered" evidence="1">
    <location>
        <begin position="1"/>
        <end position="81"/>
    </location>
</feature>
<reference evidence="3 4" key="1">
    <citation type="journal article" date="2011" name="Science">
        <title>The Selaginella genome identifies genetic changes associated with the evolution of vascular plants.</title>
        <authorList>
            <person name="Banks J.A."/>
            <person name="Nishiyama T."/>
            <person name="Hasebe M."/>
            <person name="Bowman J.L."/>
            <person name="Gribskov M."/>
            <person name="dePamphilis C."/>
            <person name="Albert V.A."/>
            <person name="Aono N."/>
            <person name="Aoyama T."/>
            <person name="Ambrose B.A."/>
            <person name="Ashton N.W."/>
            <person name="Axtell M.J."/>
            <person name="Barker E."/>
            <person name="Barker M.S."/>
            <person name="Bennetzen J.L."/>
            <person name="Bonawitz N.D."/>
            <person name="Chapple C."/>
            <person name="Cheng C."/>
            <person name="Correa L.G."/>
            <person name="Dacre M."/>
            <person name="DeBarry J."/>
            <person name="Dreyer I."/>
            <person name="Elias M."/>
            <person name="Engstrom E.M."/>
            <person name="Estelle M."/>
            <person name="Feng L."/>
            <person name="Finet C."/>
            <person name="Floyd S.K."/>
            <person name="Frommer W.B."/>
            <person name="Fujita T."/>
            <person name="Gramzow L."/>
            <person name="Gutensohn M."/>
            <person name="Harholt J."/>
            <person name="Hattori M."/>
            <person name="Heyl A."/>
            <person name="Hirai T."/>
            <person name="Hiwatashi Y."/>
            <person name="Ishikawa M."/>
            <person name="Iwata M."/>
            <person name="Karol K.G."/>
            <person name="Koehler B."/>
            <person name="Kolukisaoglu U."/>
            <person name="Kubo M."/>
            <person name="Kurata T."/>
            <person name="Lalonde S."/>
            <person name="Li K."/>
            <person name="Li Y."/>
            <person name="Litt A."/>
            <person name="Lyons E."/>
            <person name="Manning G."/>
            <person name="Maruyama T."/>
            <person name="Michael T.P."/>
            <person name="Mikami K."/>
            <person name="Miyazaki S."/>
            <person name="Morinaga S."/>
            <person name="Murata T."/>
            <person name="Mueller-Roeber B."/>
            <person name="Nelson D.R."/>
            <person name="Obara M."/>
            <person name="Oguri Y."/>
            <person name="Olmstead R.G."/>
            <person name="Onodera N."/>
            <person name="Petersen B.L."/>
            <person name="Pils B."/>
            <person name="Prigge M."/>
            <person name="Rensing S.A."/>
            <person name="Riano-Pachon D.M."/>
            <person name="Roberts A.W."/>
            <person name="Sato Y."/>
            <person name="Scheller H.V."/>
            <person name="Schulz B."/>
            <person name="Schulz C."/>
            <person name="Shakirov E.V."/>
            <person name="Shibagaki N."/>
            <person name="Shinohara N."/>
            <person name="Shippen D.E."/>
            <person name="Soerensen I."/>
            <person name="Sotooka R."/>
            <person name="Sugimoto N."/>
            <person name="Sugita M."/>
            <person name="Sumikawa N."/>
            <person name="Tanurdzic M."/>
            <person name="Theissen G."/>
            <person name="Ulvskov P."/>
            <person name="Wakazuki S."/>
            <person name="Weng J.K."/>
            <person name="Willats W.W."/>
            <person name="Wipf D."/>
            <person name="Wolf P.G."/>
            <person name="Yang L."/>
            <person name="Zimmer A.D."/>
            <person name="Zhu Q."/>
            <person name="Mitros T."/>
            <person name="Hellsten U."/>
            <person name="Loque D."/>
            <person name="Otillar R."/>
            <person name="Salamov A."/>
            <person name="Schmutz J."/>
            <person name="Shapiro H."/>
            <person name="Lindquist E."/>
            <person name="Lucas S."/>
            <person name="Rokhsar D."/>
            <person name="Grigoriev I.V."/>
        </authorList>
    </citation>
    <scope>NUCLEOTIDE SEQUENCE [LARGE SCALE GENOMIC DNA]</scope>
</reference>
<dbReference type="PANTHER" id="PTHR33644:SF5">
    <property type="entry name" value="U-BOX DOMAIN-CONTAINING PROTEIN 62"/>
    <property type="match status" value="1"/>
</dbReference>
<protein>
    <recommendedName>
        <fullName evidence="2">PUB 62/63 C-terminal domain-containing protein</fullName>
    </recommendedName>
</protein>
<evidence type="ECO:0000313" key="4">
    <source>
        <dbReference type="Proteomes" id="UP000001514"/>
    </source>
</evidence>
<dbReference type="PANTHER" id="PTHR33644">
    <property type="entry name" value="U-BOX DOMAIN-CONTAINING PROTEIN 62-RELATED"/>
    <property type="match status" value="1"/>
</dbReference>
<proteinExistence type="predicted"/>
<dbReference type="HOGENOM" id="CLU_901376_0_0_1"/>
<feature type="compositionally biased region" description="Gly residues" evidence="1">
    <location>
        <begin position="1"/>
        <end position="10"/>
    </location>
</feature>
<gene>
    <name evidence="3" type="ORF">SELMODRAFT_405002</name>
</gene>
<feature type="compositionally biased region" description="Low complexity" evidence="1">
    <location>
        <begin position="69"/>
        <end position="81"/>
    </location>
</feature>
<evidence type="ECO:0000256" key="1">
    <source>
        <dbReference type="SAM" id="MobiDB-lite"/>
    </source>
</evidence>
<dbReference type="Proteomes" id="UP000001514">
    <property type="component" value="Unassembled WGS sequence"/>
</dbReference>
<name>D8QY29_SELML</name>
<accession>D8QY29</accession>
<dbReference type="AlphaFoldDB" id="D8QY29"/>
<dbReference type="InterPro" id="IPR057649">
    <property type="entry name" value="PUB62-63_C"/>
</dbReference>
<organism evidence="4">
    <name type="scientific">Selaginella moellendorffii</name>
    <name type="common">Spikemoss</name>
    <dbReference type="NCBI Taxonomy" id="88036"/>
    <lineage>
        <taxon>Eukaryota</taxon>
        <taxon>Viridiplantae</taxon>
        <taxon>Streptophyta</taxon>
        <taxon>Embryophyta</taxon>
        <taxon>Tracheophyta</taxon>
        <taxon>Lycopodiopsida</taxon>
        <taxon>Selaginellales</taxon>
        <taxon>Selaginellaceae</taxon>
        <taxon>Selaginella</taxon>
    </lineage>
</organism>
<dbReference type="eggNOG" id="ENOG502QT2D">
    <property type="taxonomic scope" value="Eukaryota"/>
</dbReference>
<feature type="compositionally biased region" description="Acidic residues" evidence="1">
    <location>
        <begin position="12"/>
        <end position="23"/>
    </location>
</feature>
<feature type="domain" description="PUB 62/63 C-terminal" evidence="2">
    <location>
        <begin position="235"/>
        <end position="293"/>
    </location>
</feature>
<feature type="compositionally biased region" description="Polar residues" evidence="1">
    <location>
        <begin position="57"/>
        <end position="68"/>
    </location>
</feature>